<protein>
    <submittedName>
        <fullName evidence="1">Uncharacterized protein</fullName>
    </submittedName>
</protein>
<dbReference type="AlphaFoldDB" id="A0A0F9KY70"/>
<comment type="caution">
    <text evidence="1">The sequence shown here is derived from an EMBL/GenBank/DDBJ whole genome shotgun (WGS) entry which is preliminary data.</text>
</comment>
<sequence length="60" mass="6901">MPKNKEIVDLENDYIKTLEEGHDKLLQKYNIILLTMGKIRDGLKKIQDTISDALSEVLKS</sequence>
<reference evidence="1" key="1">
    <citation type="journal article" date="2015" name="Nature">
        <title>Complex archaea that bridge the gap between prokaryotes and eukaryotes.</title>
        <authorList>
            <person name="Spang A."/>
            <person name="Saw J.H."/>
            <person name="Jorgensen S.L."/>
            <person name="Zaremba-Niedzwiedzka K."/>
            <person name="Martijn J."/>
            <person name="Lind A.E."/>
            <person name="van Eijk R."/>
            <person name="Schleper C."/>
            <person name="Guy L."/>
            <person name="Ettema T.J."/>
        </authorList>
    </citation>
    <scope>NUCLEOTIDE SEQUENCE</scope>
</reference>
<evidence type="ECO:0000313" key="1">
    <source>
        <dbReference type="EMBL" id="KKM87249.1"/>
    </source>
</evidence>
<dbReference type="EMBL" id="LAZR01007130">
    <property type="protein sequence ID" value="KKM87249.1"/>
    <property type="molecule type" value="Genomic_DNA"/>
</dbReference>
<organism evidence="1">
    <name type="scientific">marine sediment metagenome</name>
    <dbReference type="NCBI Taxonomy" id="412755"/>
    <lineage>
        <taxon>unclassified sequences</taxon>
        <taxon>metagenomes</taxon>
        <taxon>ecological metagenomes</taxon>
    </lineage>
</organism>
<accession>A0A0F9KY70</accession>
<name>A0A0F9KY70_9ZZZZ</name>
<proteinExistence type="predicted"/>
<gene>
    <name evidence="1" type="ORF">LCGC14_1270920</name>
</gene>